<dbReference type="AlphaFoldDB" id="A0A090LJI5"/>
<dbReference type="GO" id="GO:0016020">
    <property type="term" value="C:membrane"/>
    <property type="evidence" value="ECO:0007669"/>
    <property type="project" value="InterPro"/>
</dbReference>
<dbReference type="CTD" id="36380648"/>
<dbReference type="Gene3D" id="1.20.58.390">
    <property type="entry name" value="Neurotransmitter-gated ion-channel transmembrane domain"/>
    <property type="match status" value="1"/>
</dbReference>
<organism evidence="7">
    <name type="scientific">Strongyloides ratti</name>
    <name type="common">Parasitic roundworm</name>
    <dbReference type="NCBI Taxonomy" id="34506"/>
    <lineage>
        <taxon>Eukaryota</taxon>
        <taxon>Metazoa</taxon>
        <taxon>Ecdysozoa</taxon>
        <taxon>Nematoda</taxon>
        <taxon>Chromadorea</taxon>
        <taxon>Rhabditida</taxon>
        <taxon>Tylenchina</taxon>
        <taxon>Panagrolaimomorpha</taxon>
        <taxon>Strongyloidoidea</taxon>
        <taxon>Strongyloididae</taxon>
        <taxon>Strongyloides</taxon>
    </lineage>
</organism>
<dbReference type="RefSeq" id="XP_024507478.1">
    <property type="nucleotide sequence ID" value="XM_024654070.1"/>
</dbReference>
<evidence type="ECO:0000256" key="5">
    <source>
        <dbReference type="SAM" id="Phobius"/>
    </source>
</evidence>
<evidence type="ECO:0000313" key="8">
    <source>
        <dbReference type="Proteomes" id="UP000035682"/>
    </source>
</evidence>
<evidence type="ECO:0000313" key="7">
    <source>
        <dbReference type="EMBL" id="CEF68278.1"/>
    </source>
</evidence>
<dbReference type="GO" id="GO:0005230">
    <property type="term" value="F:extracellular ligand-gated monoatomic ion channel activity"/>
    <property type="evidence" value="ECO:0007669"/>
    <property type="project" value="UniProtKB-ARBA"/>
</dbReference>
<dbReference type="Pfam" id="PF02932">
    <property type="entry name" value="Neur_chan_memb"/>
    <property type="match status" value="1"/>
</dbReference>
<dbReference type="InterPro" id="IPR036361">
    <property type="entry name" value="SAP_dom_sf"/>
</dbReference>
<dbReference type="Proteomes" id="UP000035682">
    <property type="component" value="Unplaced"/>
</dbReference>
<proteinExistence type="predicted"/>
<dbReference type="WBParaSite" id="SRAE_2000293600.1">
    <property type="protein sequence ID" value="SRAE_2000293600.1"/>
    <property type="gene ID" value="WBGene00263155"/>
</dbReference>
<dbReference type="InterPro" id="IPR006029">
    <property type="entry name" value="Neurotrans-gated_channel_TM"/>
</dbReference>
<keyword evidence="3" id="KW-0862">Zinc</keyword>
<protein>
    <submittedName>
        <fullName evidence="7">SAP domain and Zinc finger, MIZ-type domain and Gamma-aminobutyric acid A receptor/Glycine receptor alpha family and Neurotransmitter-gated ion-channel transmembrane domain-containing protein</fullName>
    </submittedName>
</protein>
<sequence>MTGQCNEVYKIDKDITLPNFLIMRTCVDKVVATTSSGDYVRLYIMFNFQRNSGYFLIQSLLPAALIVIVSWIAFWISRDSPPSRTSLGVMTVLAMTHLLTGVNRRLPPVNYVKAADIYLGFCYLMVAFSLFEYAAVAFSKRRNENKKKRENKKGKVQYDSVCLKPTLPDPGHDVRLKILQNFNEESIDHEICTCSQQPVTSLLYLSRKSNKLKPYVKDSHIDRAARIIFPVTFSLFNVIFWLIVYNELRKSQIEEIFTDELTFSLNNIKMSEKSDLVKCKEMVLYKFKLDDLRSCLHGLFSNASGKKDDLQRRLRTFLESDKTQNKAIDVIFERGLSMGYITKSRQGGFVDNEPTPKYVPRSSNRQPTLETNILMKDLYFYKDVHNVTGWKIINANDVSQSVFLNFILSKDLTKSLVSSKESKEPSRSFFLRCANIKQETQSAPLKDCYPVLMRMFINGQEFTSLLPREICYSSVDRKNRLPVPTVLNEALVKISHPFNRDVPIKVELRYDRDANKNESFAFAIFIAYSKTVEEICKEITSRKKVTFEKFDSDLKKFMSNTGDVALECARIPLRSSITYQTIRIPFRGKNCNHISPDDLKDYIEINKNSESWLCKICKHVCTPNDIMVDEFFMDVLKKHPTIDGIELYPGMKYKLYGGSEILSFGESTSATKKNDDVSIVLIDSDDEFSNISSCPSASGRIFKDELKHSTTNNVNNCSSKNIECIVINDSSDEEPPQKRTRDEEIHYATNDFSNLDSSLESFTLENEVISCNNLNSNVNGNIGFIPDITISNDSFQSDQLTETNDSSNIQIEKLPPNHTENCSLKKSTTASTSGSNIKFNIEKLSENFNNSNDQFDGLLNGFTDNKVHNIDKILDQEVKNGILPENHLDLQNTINVSSMFQFIAQDSPIQQYFASVNNEMSNLKDHISEINNMYK</sequence>
<dbReference type="GO" id="GO:0008270">
    <property type="term" value="F:zinc ion binding"/>
    <property type="evidence" value="ECO:0007669"/>
    <property type="project" value="UniProtKB-KW"/>
</dbReference>
<evidence type="ECO:0000259" key="6">
    <source>
        <dbReference type="PROSITE" id="PS51044"/>
    </source>
</evidence>
<evidence type="ECO:0000313" key="9">
    <source>
        <dbReference type="WBParaSite" id="SRAE_2000293600.1"/>
    </source>
</evidence>
<evidence type="ECO:0000256" key="1">
    <source>
        <dbReference type="ARBA" id="ARBA00022723"/>
    </source>
</evidence>
<gene>
    <name evidence="7 9 10" type="ORF">SRAE_2000293600</name>
</gene>
<dbReference type="SUPFAM" id="SSF90112">
    <property type="entry name" value="Neurotransmitter-gated ion-channel transmembrane pore"/>
    <property type="match status" value="1"/>
</dbReference>
<evidence type="ECO:0000256" key="4">
    <source>
        <dbReference type="PROSITE-ProRule" id="PRU00452"/>
    </source>
</evidence>
<reference evidence="9" key="2">
    <citation type="submission" date="2020-12" db="UniProtKB">
        <authorList>
            <consortium name="WormBaseParasite"/>
        </authorList>
    </citation>
    <scope>IDENTIFICATION</scope>
</reference>
<dbReference type="InterPro" id="IPR013083">
    <property type="entry name" value="Znf_RING/FYVE/PHD"/>
</dbReference>
<evidence type="ECO:0000256" key="3">
    <source>
        <dbReference type="ARBA" id="ARBA00022833"/>
    </source>
</evidence>
<dbReference type="CDD" id="cd19049">
    <property type="entry name" value="LGIC_TM_anion"/>
    <property type="match status" value="1"/>
</dbReference>
<keyword evidence="8" id="KW-1185">Reference proteome</keyword>
<dbReference type="InterPro" id="IPR004181">
    <property type="entry name" value="Znf_MIZ"/>
</dbReference>
<evidence type="ECO:0000313" key="10">
    <source>
        <dbReference type="WormBase" id="SRAE_2000293600"/>
    </source>
</evidence>
<keyword evidence="5" id="KW-1133">Transmembrane helix</keyword>
<dbReference type="PANTHER" id="PTHR18945">
    <property type="entry name" value="NEUROTRANSMITTER GATED ION CHANNEL"/>
    <property type="match status" value="1"/>
</dbReference>
<keyword evidence="7" id="KW-0675">Receptor</keyword>
<dbReference type="EMBL" id="LN609529">
    <property type="protein sequence ID" value="CEF68278.1"/>
    <property type="molecule type" value="Genomic_DNA"/>
</dbReference>
<keyword evidence="5" id="KW-0472">Membrane</keyword>
<dbReference type="eggNOG" id="KOG2169">
    <property type="taxonomic scope" value="Eukaryota"/>
</dbReference>
<keyword evidence="5 7" id="KW-0812">Transmembrane</keyword>
<dbReference type="Gene3D" id="3.30.40.10">
    <property type="entry name" value="Zinc/RING finger domain, C3HC4 (zinc finger)"/>
    <property type="match status" value="1"/>
</dbReference>
<reference evidence="7 8" key="1">
    <citation type="submission" date="2014-09" db="EMBL/GenBank/DDBJ databases">
        <authorList>
            <person name="Martin A.A."/>
        </authorList>
    </citation>
    <scope>NUCLEOTIDE SEQUENCE</scope>
    <source>
        <strain evidence="8">ED321</strain>
        <strain evidence="7">ED321 Heterogonic</strain>
    </source>
</reference>
<dbReference type="InterPro" id="IPR038050">
    <property type="entry name" value="Neuro_actylchol_rec"/>
</dbReference>
<dbReference type="GO" id="GO:0004888">
    <property type="term" value="F:transmembrane signaling receptor activity"/>
    <property type="evidence" value="ECO:0007669"/>
    <property type="project" value="InterPro"/>
</dbReference>
<evidence type="ECO:0000256" key="2">
    <source>
        <dbReference type="ARBA" id="ARBA00022771"/>
    </source>
</evidence>
<feature type="transmembrane region" description="Helical" evidence="5">
    <location>
        <begin position="55"/>
        <end position="75"/>
    </location>
</feature>
<accession>A0A090LJI5</accession>
<dbReference type="STRING" id="34506.A0A090LJI5"/>
<dbReference type="Pfam" id="PF02891">
    <property type="entry name" value="zf-MIZ"/>
    <property type="match status" value="1"/>
</dbReference>
<dbReference type="OrthoDB" id="8890589at2759"/>
<feature type="transmembrane region" description="Helical" evidence="5">
    <location>
        <begin position="118"/>
        <end position="139"/>
    </location>
</feature>
<dbReference type="PROSITE" id="PS51044">
    <property type="entry name" value="ZF_SP_RING"/>
    <property type="match status" value="1"/>
</dbReference>
<dbReference type="InterPro" id="IPR006201">
    <property type="entry name" value="Neur_channel"/>
</dbReference>
<feature type="domain" description="SP-RING-type" evidence="6">
    <location>
        <begin position="560"/>
        <end position="645"/>
    </location>
</feature>
<keyword evidence="2 4" id="KW-0863">Zinc-finger</keyword>
<feature type="transmembrane region" description="Helical" evidence="5">
    <location>
        <begin position="227"/>
        <end position="245"/>
    </location>
</feature>
<keyword evidence="1" id="KW-0479">Metal-binding</keyword>
<dbReference type="WormBase" id="SRAE_2000293600">
    <property type="protein sequence ID" value="SRP10744"/>
    <property type="gene ID" value="WBGene00263155"/>
</dbReference>
<dbReference type="PRINTS" id="PR00253">
    <property type="entry name" value="GABAARECEPTR"/>
</dbReference>
<dbReference type="InterPro" id="IPR036719">
    <property type="entry name" value="Neuro-gated_channel_TM_sf"/>
</dbReference>
<name>A0A090LJI5_STRRB</name>
<dbReference type="InterPro" id="IPR006028">
    <property type="entry name" value="GABAA/Glycine_rcpt"/>
</dbReference>
<dbReference type="GeneID" id="36380648"/>
<dbReference type="SUPFAM" id="SSF68906">
    <property type="entry name" value="SAP domain"/>
    <property type="match status" value="1"/>
</dbReference>